<protein>
    <submittedName>
        <fullName evidence="1">Uncharacterized protein</fullName>
    </submittedName>
</protein>
<keyword evidence="2" id="KW-1185">Reference proteome</keyword>
<reference evidence="1 2" key="1">
    <citation type="submission" date="2022-10" db="EMBL/GenBank/DDBJ databases">
        <title>Evolutionary Diversification of Methanotrophic Ca. Methanophagales (ANME-1) and Their Expansive Virome.</title>
        <authorList>
            <person name="Laso-Perez R."/>
            <person name="Wu F."/>
            <person name="Cremiere A."/>
            <person name="Speth D.R."/>
            <person name="Magyar J.S."/>
            <person name="Krupovic M."/>
            <person name="Orphan V.J."/>
        </authorList>
    </citation>
    <scope>NUCLEOTIDE SEQUENCE [LARGE SCALE GENOMIC DNA]</scope>
</reference>
<evidence type="ECO:0000313" key="2">
    <source>
        <dbReference type="Proteomes" id="UP001156932"/>
    </source>
</evidence>
<gene>
    <name evidence="1" type="ORF">NNKAGPMP_00045</name>
</gene>
<accession>A0A9E8VDT4</accession>
<sequence>MPKNPHLCGRCVSEMGIEMAGSVVRGGGEEEAALDASLEGRSRRVPLEEAFEEWLHRKKLLSHSTVATHITRLRRAIADYGIRRFLISAVADKQIRQTQIYYKEFLCEYYIPLLLPLLQGEEYCAAEDLEEVEGRC</sequence>
<dbReference type="Proteomes" id="UP001156932">
    <property type="component" value="Segment"/>
</dbReference>
<evidence type="ECO:0000313" key="1">
    <source>
        <dbReference type="EMBL" id="WAE39681.1"/>
    </source>
</evidence>
<organism evidence="1 2">
    <name type="scientific">Methanophagales virus GBV303</name>
    <dbReference type="NCBI Taxonomy" id="2986514"/>
    <lineage>
        <taxon>Viruses</taxon>
        <taxon>Viruses incertae sedis</taxon>
        <taxon>Itzamnaviridae</taxon>
        <taxon>Demiitzamnavirus</taxon>
        <taxon>Demiitzamnavirus mexicoense</taxon>
    </lineage>
</organism>
<proteinExistence type="predicted"/>
<name>A0A9E8VDT4_9VIRU</name>
<dbReference type="EMBL" id="OP880254">
    <property type="protein sequence ID" value="WAE39681.1"/>
    <property type="molecule type" value="Genomic_DNA"/>
</dbReference>